<dbReference type="CDD" id="cd17748">
    <property type="entry name" value="BRCT_DNA_ligase_like"/>
    <property type="match status" value="1"/>
</dbReference>
<feature type="domain" description="BRCT" evidence="8">
    <location>
        <begin position="232"/>
        <end position="322"/>
    </location>
</feature>
<dbReference type="Pfam" id="PF00929">
    <property type="entry name" value="RNase_T"/>
    <property type="match status" value="1"/>
</dbReference>
<evidence type="ECO:0000259" key="8">
    <source>
        <dbReference type="PROSITE" id="PS50172"/>
    </source>
</evidence>
<evidence type="ECO:0000256" key="1">
    <source>
        <dbReference type="ARBA" id="ARBA00022679"/>
    </source>
</evidence>
<keyword evidence="10" id="KW-1185">Reference proteome</keyword>
<sequence>MEISITLDGIFIGDGQAKKRTIRNKGKSRLFFPDDYTVVDIETTGRSPEWDRILDVAALRVRDNKVTETFHSLVKYAEDNDVPKDIQTLTGITEKMIETEGAFNTEIFPALNKFIGEDLILGYNINFDINFLYDTFLEMLSKPLDNDFLDVMRIARRFYPSERHNRLKDCIERIHIDHEQAHRALQDCLDTFTVYNYFKANAGPGIFKPTKRTATPKRFDLTTLTAADDKIDTENPFYQRFICFTGKLDSFNRKTAAQAIVNLGGNPQNGVTKQTEYLVLGDTAYSLHGNGTVTSKLKKARELISKGQDLTIISENVFLDMLADRLNEVES</sequence>
<keyword evidence="3" id="KW-0235">DNA replication</keyword>
<dbReference type="Gene3D" id="3.40.50.10190">
    <property type="entry name" value="BRCT domain"/>
    <property type="match status" value="1"/>
</dbReference>
<keyword evidence="6" id="KW-0239">DNA-directed DNA polymerase</keyword>
<evidence type="ECO:0000256" key="7">
    <source>
        <dbReference type="ARBA" id="ARBA00070925"/>
    </source>
</evidence>
<dbReference type="GO" id="GO:0003887">
    <property type="term" value="F:DNA-directed DNA polymerase activity"/>
    <property type="evidence" value="ECO:0007669"/>
    <property type="project" value="UniProtKB-KW"/>
</dbReference>
<dbReference type="AlphaFoldDB" id="A0A0R2CK78"/>
<dbReference type="InterPro" id="IPR036397">
    <property type="entry name" value="RNaseH_sf"/>
</dbReference>
<dbReference type="Proteomes" id="UP000051789">
    <property type="component" value="Unassembled WGS sequence"/>
</dbReference>
<dbReference type="PATRIC" id="fig|1423810.4.peg.460"/>
<protein>
    <recommendedName>
        <fullName evidence="7">DNA polymerase III polC-type</fullName>
    </recommendedName>
</protein>
<evidence type="ECO:0000313" key="9">
    <source>
        <dbReference type="EMBL" id="KRM88163.1"/>
    </source>
</evidence>
<dbReference type="FunFam" id="3.30.420.10:FF:000045">
    <property type="entry name" value="3'-5' exonuclease DinG"/>
    <property type="match status" value="1"/>
</dbReference>
<dbReference type="Gene3D" id="3.30.420.10">
    <property type="entry name" value="Ribonuclease H-like superfamily/Ribonuclease H"/>
    <property type="match status" value="1"/>
</dbReference>
<dbReference type="STRING" id="1423810.FD19_GL000453"/>
<organism evidence="9 10">
    <name type="scientific">Lacticaseibacillus thailandensis DSM 22698 = JCM 13996</name>
    <dbReference type="NCBI Taxonomy" id="1423810"/>
    <lineage>
        <taxon>Bacteria</taxon>
        <taxon>Bacillati</taxon>
        <taxon>Bacillota</taxon>
        <taxon>Bacilli</taxon>
        <taxon>Lactobacillales</taxon>
        <taxon>Lactobacillaceae</taxon>
        <taxon>Lacticaseibacillus</taxon>
    </lineage>
</organism>
<dbReference type="InterPro" id="IPR036420">
    <property type="entry name" value="BRCT_dom_sf"/>
</dbReference>
<dbReference type="PROSITE" id="PS50172">
    <property type="entry name" value="BRCT"/>
    <property type="match status" value="1"/>
</dbReference>
<dbReference type="GO" id="GO:0008408">
    <property type="term" value="F:3'-5' exonuclease activity"/>
    <property type="evidence" value="ECO:0007669"/>
    <property type="project" value="TreeGrafter"/>
</dbReference>
<dbReference type="GO" id="GO:0003676">
    <property type="term" value="F:nucleic acid binding"/>
    <property type="evidence" value="ECO:0007669"/>
    <property type="project" value="InterPro"/>
</dbReference>
<reference evidence="9 10" key="1">
    <citation type="journal article" date="2015" name="Genome Announc.">
        <title>Expanding the biotechnology potential of lactobacilli through comparative genomics of 213 strains and associated genera.</title>
        <authorList>
            <person name="Sun Z."/>
            <person name="Harris H.M."/>
            <person name="McCann A."/>
            <person name="Guo C."/>
            <person name="Argimon S."/>
            <person name="Zhang W."/>
            <person name="Yang X."/>
            <person name="Jeffery I.B."/>
            <person name="Cooney J.C."/>
            <person name="Kagawa T.F."/>
            <person name="Liu W."/>
            <person name="Song Y."/>
            <person name="Salvetti E."/>
            <person name="Wrobel A."/>
            <person name="Rasinkangas P."/>
            <person name="Parkhill J."/>
            <person name="Rea M.C."/>
            <person name="O'Sullivan O."/>
            <person name="Ritari J."/>
            <person name="Douillard F.P."/>
            <person name="Paul Ross R."/>
            <person name="Yang R."/>
            <person name="Briner A.E."/>
            <person name="Felis G.E."/>
            <person name="de Vos W.M."/>
            <person name="Barrangou R."/>
            <person name="Klaenhammer T.R."/>
            <person name="Caufield P.W."/>
            <person name="Cui Y."/>
            <person name="Zhang H."/>
            <person name="O'Toole P.W."/>
        </authorList>
    </citation>
    <scope>NUCLEOTIDE SEQUENCE [LARGE SCALE GENOMIC DNA]</scope>
    <source>
        <strain evidence="9 10">DSM 22698</strain>
    </source>
</reference>
<accession>A0A0R2CK78</accession>
<evidence type="ECO:0000256" key="6">
    <source>
        <dbReference type="ARBA" id="ARBA00022932"/>
    </source>
</evidence>
<gene>
    <name evidence="9" type="ORF">FD19_GL000453</name>
</gene>
<proteinExistence type="predicted"/>
<evidence type="ECO:0000313" key="10">
    <source>
        <dbReference type="Proteomes" id="UP000051789"/>
    </source>
</evidence>
<dbReference type="InterPro" id="IPR001357">
    <property type="entry name" value="BRCT_dom"/>
</dbReference>
<evidence type="ECO:0000256" key="5">
    <source>
        <dbReference type="ARBA" id="ARBA00022839"/>
    </source>
</evidence>
<keyword evidence="5" id="KW-0378">Hydrolase</keyword>
<dbReference type="SMART" id="SM00479">
    <property type="entry name" value="EXOIII"/>
    <property type="match status" value="1"/>
</dbReference>
<dbReference type="EMBL" id="AYZK01000001">
    <property type="protein sequence ID" value="KRM88163.1"/>
    <property type="molecule type" value="Genomic_DNA"/>
</dbReference>
<comment type="caution">
    <text evidence="9">The sequence shown here is derived from an EMBL/GenBank/DDBJ whole genome shotgun (WGS) entry which is preliminary data.</text>
</comment>
<keyword evidence="4" id="KW-0540">Nuclease</keyword>
<keyword evidence="1" id="KW-0808">Transferase</keyword>
<dbReference type="CDD" id="cd06127">
    <property type="entry name" value="DEDDh"/>
    <property type="match status" value="1"/>
</dbReference>
<name>A0A0R2CK78_9LACO</name>
<keyword evidence="2" id="KW-0548">Nucleotidyltransferase</keyword>
<dbReference type="GO" id="GO:0045004">
    <property type="term" value="P:DNA replication proofreading"/>
    <property type="evidence" value="ECO:0007669"/>
    <property type="project" value="TreeGrafter"/>
</dbReference>
<dbReference type="InterPro" id="IPR012337">
    <property type="entry name" value="RNaseH-like_sf"/>
</dbReference>
<dbReference type="InterPro" id="IPR013520">
    <property type="entry name" value="Ribonucl_H"/>
</dbReference>
<dbReference type="SUPFAM" id="SSF52113">
    <property type="entry name" value="BRCT domain"/>
    <property type="match status" value="1"/>
</dbReference>
<evidence type="ECO:0000256" key="2">
    <source>
        <dbReference type="ARBA" id="ARBA00022695"/>
    </source>
</evidence>
<dbReference type="PANTHER" id="PTHR30231:SF41">
    <property type="entry name" value="DNA POLYMERASE III SUBUNIT EPSILON"/>
    <property type="match status" value="1"/>
</dbReference>
<evidence type="ECO:0000256" key="3">
    <source>
        <dbReference type="ARBA" id="ARBA00022705"/>
    </source>
</evidence>
<keyword evidence="5" id="KW-0269">Exonuclease</keyword>
<dbReference type="SUPFAM" id="SSF53098">
    <property type="entry name" value="Ribonuclease H-like"/>
    <property type="match status" value="1"/>
</dbReference>
<dbReference type="PANTHER" id="PTHR30231">
    <property type="entry name" value="DNA POLYMERASE III SUBUNIT EPSILON"/>
    <property type="match status" value="1"/>
</dbReference>
<dbReference type="Pfam" id="PF00533">
    <property type="entry name" value="BRCT"/>
    <property type="match status" value="1"/>
</dbReference>
<dbReference type="GO" id="GO:0005829">
    <property type="term" value="C:cytosol"/>
    <property type="evidence" value="ECO:0007669"/>
    <property type="project" value="TreeGrafter"/>
</dbReference>
<dbReference type="RefSeq" id="WP_235804133.1">
    <property type="nucleotide sequence ID" value="NZ_AYZK01000001.1"/>
</dbReference>
<evidence type="ECO:0000256" key="4">
    <source>
        <dbReference type="ARBA" id="ARBA00022722"/>
    </source>
</evidence>